<dbReference type="GO" id="GO:0016779">
    <property type="term" value="F:nucleotidyltransferase activity"/>
    <property type="evidence" value="ECO:0007669"/>
    <property type="project" value="TreeGrafter"/>
</dbReference>
<feature type="domain" description="THIF-type NAD/FAD binding fold" evidence="1">
    <location>
        <begin position="2"/>
        <end position="175"/>
    </location>
</feature>
<dbReference type="InterPro" id="IPR035985">
    <property type="entry name" value="Ubiquitin-activating_enz"/>
</dbReference>
<dbReference type="GO" id="GO:0008641">
    <property type="term" value="F:ubiquitin-like modifier activating enzyme activity"/>
    <property type="evidence" value="ECO:0007669"/>
    <property type="project" value="InterPro"/>
</dbReference>
<dbReference type="AlphaFoldDB" id="A0A2T2X727"/>
<reference evidence="2 3" key="1">
    <citation type="journal article" date="2014" name="BMC Genomics">
        <title>Comparison of environmental and isolate Sulfobacillus genomes reveals diverse carbon, sulfur, nitrogen, and hydrogen metabolisms.</title>
        <authorList>
            <person name="Justice N.B."/>
            <person name="Norman A."/>
            <person name="Brown C.T."/>
            <person name="Singh A."/>
            <person name="Thomas B.C."/>
            <person name="Banfield J.F."/>
        </authorList>
    </citation>
    <scope>NUCLEOTIDE SEQUENCE [LARGE SCALE GENOMIC DNA]</scope>
    <source>
        <strain evidence="2">AMDSBA1</strain>
    </source>
</reference>
<name>A0A2T2X727_9FIRM</name>
<dbReference type="EMBL" id="PXYT01000012">
    <property type="protein sequence ID" value="PSR30256.1"/>
    <property type="molecule type" value="Genomic_DNA"/>
</dbReference>
<evidence type="ECO:0000313" key="2">
    <source>
        <dbReference type="EMBL" id="PSR30256.1"/>
    </source>
</evidence>
<organism evidence="2 3">
    <name type="scientific">Sulfobacillus benefaciens</name>
    <dbReference type="NCBI Taxonomy" id="453960"/>
    <lineage>
        <taxon>Bacteria</taxon>
        <taxon>Bacillati</taxon>
        <taxon>Bacillota</taxon>
        <taxon>Clostridia</taxon>
        <taxon>Eubacteriales</taxon>
        <taxon>Clostridiales Family XVII. Incertae Sedis</taxon>
        <taxon>Sulfobacillus</taxon>
    </lineage>
</organism>
<dbReference type="PANTHER" id="PTHR10953">
    <property type="entry name" value="UBIQUITIN-ACTIVATING ENZYME E1"/>
    <property type="match status" value="1"/>
</dbReference>
<protein>
    <submittedName>
        <fullName evidence="2">Thiamine biosynthesis protein ThiF</fullName>
    </submittedName>
</protein>
<dbReference type="Proteomes" id="UP000242699">
    <property type="component" value="Unassembled WGS sequence"/>
</dbReference>
<dbReference type="InterPro" id="IPR045886">
    <property type="entry name" value="ThiF/MoeB/HesA"/>
</dbReference>
<accession>A0A2T2X727</accession>
<dbReference type="Gene3D" id="3.40.50.720">
    <property type="entry name" value="NAD(P)-binding Rossmann-like Domain"/>
    <property type="match status" value="1"/>
</dbReference>
<dbReference type="GO" id="GO:0005737">
    <property type="term" value="C:cytoplasm"/>
    <property type="evidence" value="ECO:0007669"/>
    <property type="project" value="TreeGrafter"/>
</dbReference>
<dbReference type="SUPFAM" id="SSF69572">
    <property type="entry name" value="Activating enzymes of the ubiquitin-like proteins"/>
    <property type="match status" value="1"/>
</dbReference>
<evidence type="ECO:0000313" key="3">
    <source>
        <dbReference type="Proteomes" id="UP000242699"/>
    </source>
</evidence>
<sequence>MRHVRVAVVGCGAIGSPLVIQLLAEPDIDEIRVIDPDRVELSNLPRQPWFTPSDIGKFKAEVVRDYEPGRIQGIVGELTKDNAQELLRDVDLVFDGSDNWAAREAMQQWSFFTLRPWIFSSALRLEGMSSFLAPQFTCLFCLFGNLQQGPRCYEAGVMGTVTLAVAGQAMVLFHQYRDHRNDSREWPQGLFLIDGHDGRVRRIGMSSVRCGHGVG</sequence>
<evidence type="ECO:0000259" key="1">
    <source>
        <dbReference type="Pfam" id="PF00899"/>
    </source>
</evidence>
<dbReference type="PANTHER" id="PTHR10953:SF102">
    <property type="entry name" value="ADENYLYLTRANSFERASE AND SULFURTRANSFERASE MOCS3"/>
    <property type="match status" value="1"/>
</dbReference>
<comment type="caution">
    <text evidence="2">The sequence shown here is derived from an EMBL/GenBank/DDBJ whole genome shotgun (WGS) entry which is preliminary data.</text>
</comment>
<dbReference type="Pfam" id="PF00899">
    <property type="entry name" value="ThiF"/>
    <property type="match status" value="1"/>
</dbReference>
<gene>
    <name evidence="2" type="ORF">C7B43_07040</name>
</gene>
<dbReference type="InterPro" id="IPR000594">
    <property type="entry name" value="ThiF_NAD_FAD-bd"/>
</dbReference>
<dbReference type="GO" id="GO:0004792">
    <property type="term" value="F:thiosulfate-cyanide sulfurtransferase activity"/>
    <property type="evidence" value="ECO:0007669"/>
    <property type="project" value="TreeGrafter"/>
</dbReference>
<proteinExistence type="predicted"/>